<dbReference type="SUPFAM" id="SSF55174">
    <property type="entry name" value="Alpha-L RNA-binding motif"/>
    <property type="match status" value="1"/>
</dbReference>
<sequence>MEREEVLFSHFRPDERIFVERVIDWVNRVANRYQPILTPFLNPREQAIVGMWVRRSPDLNVSSDGGVTGAERRRVRIYPPYMEDPDHGLAFLEVKSTNRSATLLHPDILGSLLGLGVKREVLGDIFVTDTGCQLIATQEIAGYIELQLNRVGRTPVRVKEIHRDDLCSPKQMTETVRVSVASLRLDAVVAEAFRLSRTKVATLIKNGKCHLNWKKEEKVSEPVREGDMISLRGYGRAQMAEILGETRKGRMMIRLIQYV</sequence>
<name>A0A521BKS0_9BACL</name>
<dbReference type="CDD" id="cd00165">
    <property type="entry name" value="S4"/>
    <property type="match status" value="1"/>
</dbReference>
<evidence type="ECO:0000313" key="3">
    <source>
        <dbReference type="EMBL" id="SMO47744.1"/>
    </source>
</evidence>
<dbReference type="InterPro" id="IPR012677">
    <property type="entry name" value="Nucleotide-bd_a/b_plait_sf"/>
</dbReference>
<dbReference type="Proteomes" id="UP000315636">
    <property type="component" value="Unassembled WGS sequence"/>
</dbReference>
<dbReference type="InterPro" id="IPR048443">
    <property type="entry name" value="RqcP2_N"/>
</dbReference>
<dbReference type="InterPro" id="IPR040591">
    <property type="entry name" value="RqcP2_RBD"/>
</dbReference>
<dbReference type="InterPro" id="IPR002942">
    <property type="entry name" value="S4_RNA-bd"/>
</dbReference>
<evidence type="ECO:0000256" key="1">
    <source>
        <dbReference type="PROSITE-ProRule" id="PRU00182"/>
    </source>
</evidence>
<proteinExistence type="predicted"/>
<organism evidence="3 4">
    <name type="scientific">Melghirimyces algeriensis</name>
    <dbReference type="NCBI Taxonomy" id="910412"/>
    <lineage>
        <taxon>Bacteria</taxon>
        <taxon>Bacillati</taxon>
        <taxon>Bacillota</taxon>
        <taxon>Bacilli</taxon>
        <taxon>Bacillales</taxon>
        <taxon>Thermoactinomycetaceae</taxon>
        <taxon>Melghirimyces</taxon>
    </lineage>
</organism>
<dbReference type="SMART" id="SM00363">
    <property type="entry name" value="S4"/>
    <property type="match status" value="1"/>
</dbReference>
<dbReference type="Pfam" id="PF21278">
    <property type="entry name" value="YlmH_1st"/>
    <property type="match status" value="1"/>
</dbReference>
<keyword evidence="4" id="KW-1185">Reference proteome</keyword>
<evidence type="ECO:0000313" key="4">
    <source>
        <dbReference type="Proteomes" id="UP000315636"/>
    </source>
</evidence>
<protein>
    <submittedName>
        <fullName evidence="3">RNA-binding protein YlmH, contains S4-like domain</fullName>
    </submittedName>
</protein>
<dbReference type="Pfam" id="PF17774">
    <property type="entry name" value="YlmH_RBD"/>
    <property type="match status" value="1"/>
</dbReference>
<reference evidence="3 4" key="1">
    <citation type="submission" date="2017-05" db="EMBL/GenBank/DDBJ databases">
        <authorList>
            <person name="Varghese N."/>
            <person name="Submissions S."/>
        </authorList>
    </citation>
    <scope>NUCLEOTIDE SEQUENCE [LARGE SCALE GENOMIC DNA]</scope>
    <source>
        <strain evidence="3 4">DSM 45474</strain>
    </source>
</reference>
<dbReference type="PANTHER" id="PTHR13633">
    <property type="entry name" value="MITOCHONDRIAL TRANSCRIPTION RESCUE FACTOR 1"/>
    <property type="match status" value="1"/>
</dbReference>
<dbReference type="InterPro" id="IPR036986">
    <property type="entry name" value="S4_RNA-bd_sf"/>
</dbReference>
<dbReference type="PROSITE" id="PS50889">
    <property type="entry name" value="S4"/>
    <property type="match status" value="1"/>
</dbReference>
<evidence type="ECO:0000259" key="2">
    <source>
        <dbReference type="SMART" id="SM00363"/>
    </source>
</evidence>
<keyword evidence="1" id="KW-0694">RNA-binding</keyword>
<dbReference type="Gene3D" id="3.10.290.10">
    <property type="entry name" value="RNA-binding S4 domain"/>
    <property type="match status" value="1"/>
</dbReference>
<feature type="domain" description="RNA-binding S4" evidence="2">
    <location>
        <begin position="183"/>
        <end position="247"/>
    </location>
</feature>
<dbReference type="AlphaFoldDB" id="A0A521BKS0"/>
<dbReference type="PANTHER" id="PTHR13633:SF3">
    <property type="entry name" value="MITOCHONDRIAL TRANSCRIPTION RESCUE FACTOR 1"/>
    <property type="match status" value="1"/>
</dbReference>
<dbReference type="Pfam" id="PF01479">
    <property type="entry name" value="S4"/>
    <property type="match status" value="1"/>
</dbReference>
<dbReference type="GO" id="GO:0003723">
    <property type="term" value="F:RNA binding"/>
    <property type="evidence" value="ECO:0007669"/>
    <property type="project" value="UniProtKB-KW"/>
</dbReference>
<dbReference type="Gene3D" id="3.30.1370.160">
    <property type="match status" value="1"/>
</dbReference>
<accession>A0A521BKS0</accession>
<gene>
    <name evidence="3" type="ORF">SAMN06264849_102177</name>
</gene>
<dbReference type="RefSeq" id="WP_185956018.1">
    <property type="nucleotide sequence ID" value="NZ_FXTI01000002.1"/>
</dbReference>
<dbReference type="EMBL" id="FXTI01000002">
    <property type="protein sequence ID" value="SMO47744.1"/>
    <property type="molecule type" value="Genomic_DNA"/>
</dbReference>
<dbReference type="Gene3D" id="3.30.70.330">
    <property type="match status" value="1"/>
</dbReference>